<evidence type="ECO:0000256" key="1">
    <source>
        <dbReference type="SAM" id="Phobius"/>
    </source>
</evidence>
<evidence type="ECO:0000313" key="3">
    <source>
        <dbReference type="Proteomes" id="UP000256478"/>
    </source>
</evidence>
<organism evidence="2 3">
    <name type="scientific">Thalassotalea euphylliae</name>
    <dbReference type="NCBI Taxonomy" id="1655234"/>
    <lineage>
        <taxon>Bacteria</taxon>
        <taxon>Pseudomonadati</taxon>
        <taxon>Pseudomonadota</taxon>
        <taxon>Gammaproteobacteria</taxon>
        <taxon>Alteromonadales</taxon>
        <taxon>Colwelliaceae</taxon>
        <taxon>Thalassotalea</taxon>
    </lineage>
</organism>
<evidence type="ECO:0000313" key="2">
    <source>
        <dbReference type="EMBL" id="REL26688.1"/>
    </source>
</evidence>
<name>A0A3E0TQB5_9GAMM</name>
<reference evidence="2 3" key="1">
    <citation type="submission" date="2018-08" db="EMBL/GenBank/DDBJ databases">
        <title>Thalassotalea euphylliae genome.</title>
        <authorList>
            <person name="Summers S."/>
            <person name="Rice S.A."/>
            <person name="Freckelton M.L."/>
            <person name="Nedved B.T."/>
            <person name="Hadfield M.G."/>
        </authorList>
    </citation>
    <scope>NUCLEOTIDE SEQUENCE [LARGE SCALE GENOMIC DNA]</scope>
    <source>
        <strain evidence="2 3">H1</strain>
    </source>
</reference>
<dbReference type="EMBL" id="QUOU01000001">
    <property type="protein sequence ID" value="REL26688.1"/>
    <property type="molecule type" value="Genomic_DNA"/>
</dbReference>
<comment type="caution">
    <text evidence="2">The sequence shown here is derived from an EMBL/GenBank/DDBJ whole genome shotgun (WGS) entry which is preliminary data.</text>
</comment>
<protein>
    <submittedName>
        <fullName evidence="2">Uncharacterized protein</fullName>
    </submittedName>
</protein>
<keyword evidence="1" id="KW-1133">Transmembrane helix</keyword>
<dbReference type="AlphaFoldDB" id="A0A3E0TQB5"/>
<gene>
    <name evidence="2" type="ORF">DXX93_08940</name>
</gene>
<proteinExistence type="predicted"/>
<feature type="transmembrane region" description="Helical" evidence="1">
    <location>
        <begin position="20"/>
        <end position="38"/>
    </location>
</feature>
<accession>A0A3E0TQB5</accession>
<dbReference type="Proteomes" id="UP000256478">
    <property type="component" value="Unassembled WGS sequence"/>
</dbReference>
<keyword evidence="1" id="KW-0812">Transmembrane</keyword>
<keyword evidence="1" id="KW-0472">Membrane</keyword>
<sequence length="140" mass="15825">MAALGIPMKSEQGVPPKKEFFIGVLLTLVVVFVINFFISDEKDDRFRLMFSGFNNNEIQRITLNIEDSTLDFVNPKLEFPPVNKQTLTFVVPSETGTINLTVVTNSGAKYSLSDIPYKSGKSNYITKQENSIIYVKAHWQ</sequence>